<dbReference type="HAMAP" id="MF_00693">
    <property type="entry name" value="Transcrip_reg_TACO1"/>
    <property type="match status" value="1"/>
</dbReference>
<dbReference type="Pfam" id="PF01709">
    <property type="entry name" value="Transcrip_reg"/>
    <property type="match status" value="1"/>
</dbReference>
<evidence type="ECO:0000259" key="4">
    <source>
        <dbReference type="Pfam" id="PF20772"/>
    </source>
</evidence>
<evidence type="ECO:0000256" key="1">
    <source>
        <dbReference type="ARBA" id="ARBA00004173"/>
    </source>
</evidence>
<dbReference type="InterPro" id="IPR029072">
    <property type="entry name" value="YebC-like"/>
</dbReference>
<dbReference type="AlphaFoldDB" id="A0AAN6IVI3"/>
<dbReference type="Proteomes" id="UP001161757">
    <property type="component" value="Unassembled WGS sequence"/>
</dbReference>
<dbReference type="Gene3D" id="1.10.10.200">
    <property type="match status" value="1"/>
</dbReference>
<dbReference type="InterPro" id="IPR017856">
    <property type="entry name" value="Integrase-like_N"/>
</dbReference>
<dbReference type="EMBL" id="JAJGCB010000004">
    <property type="protein sequence ID" value="KAJ8992849.1"/>
    <property type="molecule type" value="Genomic_DNA"/>
</dbReference>
<dbReference type="InterPro" id="IPR049083">
    <property type="entry name" value="TACO1_YebC_N"/>
</dbReference>
<dbReference type="GO" id="GO:0005739">
    <property type="term" value="C:mitochondrion"/>
    <property type="evidence" value="ECO:0007669"/>
    <property type="project" value="UniProtKB-SubCell"/>
</dbReference>
<comment type="caution">
    <text evidence="5">The sequence shown here is derived from an EMBL/GenBank/DDBJ whole genome shotgun (WGS) entry which is preliminary data.</text>
</comment>
<evidence type="ECO:0000313" key="6">
    <source>
        <dbReference type="Proteomes" id="UP001161757"/>
    </source>
</evidence>
<feature type="domain" description="TACO1/YebC-like second and third" evidence="3">
    <location>
        <begin position="113"/>
        <end position="268"/>
    </location>
</feature>
<dbReference type="Pfam" id="PF20772">
    <property type="entry name" value="TACO1_YebC_N"/>
    <property type="match status" value="1"/>
</dbReference>
<dbReference type="InterPro" id="IPR002876">
    <property type="entry name" value="Transcrip_reg_TACO1-like"/>
</dbReference>
<name>A0AAN6IVI3_EXODE</name>
<dbReference type="Gene3D" id="3.30.70.980">
    <property type="match status" value="2"/>
</dbReference>
<evidence type="ECO:0000259" key="3">
    <source>
        <dbReference type="Pfam" id="PF01709"/>
    </source>
</evidence>
<feature type="domain" description="TACO1/YebC-like N-terminal" evidence="4">
    <location>
        <begin position="34"/>
        <end position="105"/>
    </location>
</feature>
<organism evidence="5 6">
    <name type="scientific">Exophiala dermatitidis</name>
    <name type="common">Black yeast-like fungus</name>
    <name type="synonym">Wangiella dermatitidis</name>
    <dbReference type="NCBI Taxonomy" id="5970"/>
    <lineage>
        <taxon>Eukaryota</taxon>
        <taxon>Fungi</taxon>
        <taxon>Dikarya</taxon>
        <taxon>Ascomycota</taxon>
        <taxon>Pezizomycotina</taxon>
        <taxon>Eurotiomycetes</taxon>
        <taxon>Chaetothyriomycetidae</taxon>
        <taxon>Chaetothyriales</taxon>
        <taxon>Herpotrichiellaceae</taxon>
        <taxon>Exophiala</taxon>
    </lineage>
</organism>
<reference evidence="5" key="1">
    <citation type="submission" date="2023-01" db="EMBL/GenBank/DDBJ databases">
        <title>Exophiala dermititidis isolated from Cystic Fibrosis Patient.</title>
        <authorList>
            <person name="Kurbessoian T."/>
            <person name="Crocker A."/>
            <person name="Murante D."/>
            <person name="Hogan D.A."/>
            <person name="Stajich J.E."/>
        </authorList>
    </citation>
    <scope>NUCLEOTIDE SEQUENCE</scope>
    <source>
        <strain evidence="5">Ex8</strain>
    </source>
</reference>
<accession>A0AAN6IVI3</accession>
<gene>
    <name evidence="5" type="ORF">HRR80_002894</name>
</gene>
<comment type="similarity">
    <text evidence="2">Belongs to the TACO1 family.</text>
</comment>
<evidence type="ECO:0000313" key="5">
    <source>
        <dbReference type="EMBL" id="KAJ8992849.1"/>
    </source>
</evidence>
<protein>
    <submittedName>
        <fullName evidence="5">Uncharacterized protein</fullName>
    </submittedName>
</protein>
<dbReference type="FunFam" id="1.10.10.200:FF:000002">
    <property type="entry name" value="Probable transcriptional regulatory protein CLM62_37755"/>
    <property type="match status" value="1"/>
</dbReference>
<dbReference type="InterPro" id="IPR048300">
    <property type="entry name" value="TACO1_YebC-like_2nd/3rd_dom"/>
</dbReference>
<comment type="subcellular location">
    <subcellularLocation>
        <location evidence="1">Mitochondrion</location>
    </subcellularLocation>
</comment>
<dbReference type="PANTHER" id="PTHR12532:SF0">
    <property type="entry name" value="TRANSLATIONAL ACTIVATOR OF CYTOCHROME C OXIDASE 1"/>
    <property type="match status" value="1"/>
</dbReference>
<dbReference type="SUPFAM" id="SSF75625">
    <property type="entry name" value="YebC-like"/>
    <property type="match status" value="1"/>
</dbReference>
<sequence>MGGHHLHRAGVSSWSCQVPARLWSSSALRLSGHNRWSKIKHDKGKADAAKSKAKTMLSHAVITASRLGGPDPAFNSRLAFAIANAKRGQLTKSAIEHAIAKGQGKSPTGQALESVIIEAILPHGVAAMIECETDNKNRTLSDLRHVIKVGGGTVTPTAFLFEKKGRIVFEEQDKLGVDDVLEKAIDAGALDISSEDKKLTVETEPADVMDVARSLQDQFGLQAEKAEVVYIPNEDTVVPLTPEQQEELERILDSIEEDPTVQGLYVNAVSKRGN</sequence>
<dbReference type="PANTHER" id="PTHR12532">
    <property type="entry name" value="TRANSLATIONAL ACTIVATOR OF CYTOCHROME C OXIDASE 1"/>
    <property type="match status" value="1"/>
</dbReference>
<proteinExistence type="inferred from homology"/>
<evidence type="ECO:0000256" key="2">
    <source>
        <dbReference type="ARBA" id="ARBA00008724"/>
    </source>
</evidence>
<dbReference type="InterPro" id="IPR026564">
    <property type="entry name" value="Transcrip_reg_TACO1-like_dom3"/>
</dbReference>